<feature type="transmembrane region" description="Helical" evidence="7">
    <location>
        <begin position="66"/>
        <end position="83"/>
    </location>
</feature>
<evidence type="ECO:0000256" key="4">
    <source>
        <dbReference type="ARBA" id="ARBA00022692"/>
    </source>
</evidence>
<dbReference type="GO" id="GO:0005886">
    <property type="term" value="C:plasma membrane"/>
    <property type="evidence" value="ECO:0007669"/>
    <property type="project" value="UniProtKB-SubCell"/>
</dbReference>
<evidence type="ECO:0000256" key="5">
    <source>
        <dbReference type="ARBA" id="ARBA00022989"/>
    </source>
</evidence>
<name>A0A2H0KA94_9BACT</name>
<reference evidence="8 9" key="1">
    <citation type="submission" date="2017-09" db="EMBL/GenBank/DDBJ databases">
        <title>Depth-based differentiation of microbial function through sediment-hosted aquifers and enrichment of novel symbionts in the deep terrestrial subsurface.</title>
        <authorList>
            <person name="Probst A.J."/>
            <person name="Ladd B."/>
            <person name="Jarett J.K."/>
            <person name="Geller-Mcgrath D.E."/>
            <person name="Sieber C.M."/>
            <person name="Emerson J.B."/>
            <person name="Anantharaman K."/>
            <person name="Thomas B.C."/>
            <person name="Malmstrom R."/>
            <person name="Stieglmeier M."/>
            <person name="Klingl A."/>
            <person name="Woyke T."/>
            <person name="Ryan C.M."/>
            <person name="Banfield J.F."/>
        </authorList>
    </citation>
    <scope>NUCLEOTIDE SEQUENCE [LARGE SCALE GENOMIC DNA]</scope>
    <source>
        <strain evidence="8">CG11_big_fil_rev_8_21_14_0_20_46_11</strain>
    </source>
</reference>
<comment type="subcellular location">
    <subcellularLocation>
        <location evidence="1">Cell membrane</location>
        <topology evidence="1">Multi-pass membrane protein</topology>
    </subcellularLocation>
</comment>
<evidence type="ECO:0000256" key="3">
    <source>
        <dbReference type="ARBA" id="ARBA00022475"/>
    </source>
</evidence>
<dbReference type="Proteomes" id="UP000229342">
    <property type="component" value="Unassembled WGS sequence"/>
</dbReference>
<evidence type="ECO:0000313" key="9">
    <source>
        <dbReference type="Proteomes" id="UP000229342"/>
    </source>
</evidence>
<dbReference type="InterPro" id="IPR032808">
    <property type="entry name" value="DoxX"/>
</dbReference>
<feature type="transmembrane region" description="Helical" evidence="7">
    <location>
        <begin position="34"/>
        <end position="54"/>
    </location>
</feature>
<evidence type="ECO:0008006" key="10">
    <source>
        <dbReference type="Google" id="ProtNLM"/>
    </source>
</evidence>
<dbReference type="EMBL" id="PCVG01000075">
    <property type="protein sequence ID" value="PIQ68178.1"/>
    <property type="molecule type" value="Genomic_DNA"/>
</dbReference>
<proteinExistence type="inferred from homology"/>
<feature type="transmembrane region" description="Helical" evidence="7">
    <location>
        <begin position="127"/>
        <end position="146"/>
    </location>
</feature>
<evidence type="ECO:0000256" key="2">
    <source>
        <dbReference type="ARBA" id="ARBA00006679"/>
    </source>
</evidence>
<keyword evidence="6 7" id="KW-0472">Membrane</keyword>
<feature type="transmembrane region" description="Helical" evidence="7">
    <location>
        <begin position="89"/>
        <end position="115"/>
    </location>
</feature>
<gene>
    <name evidence="8" type="ORF">COV91_05480</name>
</gene>
<sequence length="188" mass="19944">MLVFFLLSVYVSVGILHQLINKKKVMKKCSHGRADISLLITRLIIGGIFIATGWMKVSDMASTVGFFDQLGIPVFLAYAVGYVELIGGIMIVLGLWTCLVAMILSVVMVFAIWFTKGMGFQGFSMPLVTLAGLVALVGVCGGKYSIKCSCAGFCSSCSGGCSDCSDDKDCKDCEGGTCGTEAKETPKV</sequence>
<dbReference type="Pfam" id="PF07681">
    <property type="entry name" value="DoxX"/>
    <property type="match status" value="1"/>
</dbReference>
<organism evidence="8 9">
    <name type="scientific">Candidatus Taylorbacteria bacterium CG11_big_fil_rev_8_21_14_0_20_46_11</name>
    <dbReference type="NCBI Taxonomy" id="1975025"/>
    <lineage>
        <taxon>Bacteria</taxon>
        <taxon>Candidatus Tayloriibacteriota</taxon>
    </lineage>
</organism>
<dbReference type="PANTHER" id="PTHR33452">
    <property type="entry name" value="OXIDOREDUCTASE CATD-RELATED"/>
    <property type="match status" value="1"/>
</dbReference>
<evidence type="ECO:0000256" key="7">
    <source>
        <dbReference type="SAM" id="Phobius"/>
    </source>
</evidence>
<comment type="similarity">
    <text evidence="2">Belongs to the DoxX family.</text>
</comment>
<keyword evidence="3" id="KW-1003">Cell membrane</keyword>
<keyword evidence="5 7" id="KW-1133">Transmembrane helix</keyword>
<dbReference type="AlphaFoldDB" id="A0A2H0KA94"/>
<evidence type="ECO:0000256" key="6">
    <source>
        <dbReference type="ARBA" id="ARBA00023136"/>
    </source>
</evidence>
<accession>A0A2H0KA94</accession>
<evidence type="ECO:0000313" key="8">
    <source>
        <dbReference type="EMBL" id="PIQ68178.1"/>
    </source>
</evidence>
<comment type="caution">
    <text evidence="8">The sequence shown here is derived from an EMBL/GenBank/DDBJ whole genome shotgun (WGS) entry which is preliminary data.</text>
</comment>
<dbReference type="PANTHER" id="PTHR33452:SF1">
    <property type="entry name" value="INNER MEMBRANE PROTEIN YPHA-RELATED"/>
    <property type="match status" value="1"/>
</dbReference>
<protein>
    <recommendedName>
        <fullName evidence="10">DoxX family protein</fullName>
    </recommendedName>
</protein>
<keyword evidence="4 7" id="KW-0812">Transmembrane</keyword>
<evidence type="ECO:0000256" key="1">
    <source>
        <dbReference type="ARBA" id="ARBA00004651"/>
    </source>
</evidence>
<dbReference type="InterPro" id="IPR051907">
    <property type="entry name" value="DoxX-like_oxidoreductase"/>
</dbReference>